<dbReference type="PANTHER" id="PTHR43289:SF6">
    <property type="entry name" value="SERINE_THREONINE-PROTEIN KINASE NEKL-3"/>
    <property type="match status" value="1"/>
</dbReference>
<evidence type="ECO:0000256" key="2">
    <source>
        <dbReference type="ARBA" id="ARBA00022741"/>
    </source>
</evidence>
<dbReference type="CDD" id="cd14014">
    <property type="entry name" value="STKc_PknB_like"/>
    <property type="match status" value="1"/>
</dbReference>
<dbReference type="Pfam" id="PF00069">
    <property type="entry name" value="Pkinase"/>
    <property type="match status" value="1"/>
</dbReference>
<dbReference type="Gene3D" id="3.80.10.10">
    <property type="entry name" value="Ribonuclease Inhibitor"/>
    <property type="match status" value="1"/>
</dbReference>
<dbReference type="SUPFAM" id="SSF56112">
    <property type="entry name" value="Protein kinase-like (PK-like)"/>
    <property type="match status" value="1"/>
</dbReference>
<dbReference type="PANTHER" id="PTHR43289">
    <property type="entry name" value="MITOGEN-ACTIVATED PROTEIN KINASE KINASE KINASE 20-RELATED"/>
    <property type="match status" value="1"/>
</dbReference>
<feature type="domain" description="Protein kinase" evidence="6">
    <location>
        <begin position="34"/>
        <end position="315"/>
    </location>
</feature>
<dbReference type="InterPro" id="IPR000719">
    <property type="entry name" value="Prot_kinase_dom"/>
</dbReference>
<dbReference type="EMBL" id="CP117812">
    <property type="protein sequence ID" value="WDE98680.1"/>
    <property type="molecule type" value="Genomic_DNA"/>
</dbReference>
<name>A0ABY7VZQ2_9BACT</name>
<evidence type="ECO:0000256" key="4">
    <source>
        <dbReference type="ARBA" id="ARBA00022840"/>
    </source>
</evidence>
<protein>
    <submittedName>
        <fullName evidence="7">Serine/threonine-protein kinase</fullName>
    </submittedName>
</protein>
<evidence type="ECO:0000313" key="8">
    <source>
        <dbReference type="Proteomes" id="UP001214250"/>
    </source>
</evidence>
<evidence type="ECO:0000313" key="7">
    <source>
        <dbReference type="EMBL" id="WDE98680.1"/>
    </source>
</evidence>
<reference evidence="7 8" key="1">
    <citation type="submission" date="2023-02" db="EMBL/GenBank/DDBJ databases">
        <title>Genome sequence of Lentisphaera profundi SAORIC-696.</title>
        <authorList>
            <person name="Kim e."/>
            <person name="Cho J.-C."/>
            <person name="Choi A."/>
            <person name="Kang I."/>
        </authorList>
    </citation>
    <scope>NUCLEOTIDE SEQUENCE [LARGE SCALE GENOMIC DNA]</scope>
    <source>
        <strain evidence="7 8">SAORIC-696</strain>
    </source>
</reference>
<evidence type="ECO:0000256" key="3">
    <source>
        <dbReference type="ARBA" id="ARBA00022777"/>
    </source>
</evidence>
<evidence type="ECO:0000256" key="1">
    <source>
        <dbReference type="ARBA" id="ARBA00022679"/>
    </source>
</evidence>
<dbReference type="Proteomes" id="UP001214250">
    <property type="component" value="Chromosome 2"/>
</dbReference>
<keyword evidence="5" id="KW-1133">Transmembrane helix</keyword>
<organism evidence="7 8">
    <name type="scientific">Lentisphaera profundi</name>
    <dbReference type="NCBI Taxonomy" id="1658616"/>
    <lineage>
        <taxon>Bacteria</taxon>
        <taxon>Pseudomonadati</taxon>
        <taxon>Lentisphaerota</taxon>
        <taxon>Lentisphaeria</taxon>
        <taxon>Lentisphaerales</taxon>
        <taxon>Lentisphaeraceae</taxon>
        <taxon>Lentisphaera</taxon>
    </lineage>
</organism>
<keyword evidence="1" id="KW-0808">Transferase</keyword>
<keyword evidence="3 7" id="KW-0418">Kinase</keyword>
<accession>A0ABY7VZQ2</accession>
<keyword evidence="2" id="KW-0547">Nucleotide-binding</keyword>
<feature type="transmembrane region" description="Helical" evidence="5">
    <location>
        <begin position="341"/>
        <end position="360"/>
    </location>
</feature>
<keyword evidence="5" id="KW-0472">Membrane</keyword>
<dbReference type="Gene3D" id="1.10.510.10">
    <property type="entry name" value="Transferase(Phosphotransferase) domain 1"/>
    <property type="match status" value="1"/>
</dbReference>
<dbReference type="InterPro" id="IPR011009">
    <property type="entry name" value="Kinase-like_dom_sf"/>
</dbReference>
<sequence>MIDFDEQFMSHSFDDAFCDESKNLLQKIGSQKRYTDGEDIACGGMKRIVNCFDSFTDRELARAYPLNDKTKLNDFLNEIRLASKLEHPNIVPLYDMGVEDGQIYFIMKKLSGSNLQDLISSSTKNSDILPLNQCLEIFLKLCDAISFAHSKNILHLDIKPANIQVDDYGQVLLCDWGLARDLSDCDTVSEDLSTQDMHPVNLELSYNNKIKGTPGYMAPEQTARRFGSRSSRTDIYSLGGVLYFLLSFKKPLEGETLEQLIKKTQEGDFISPRQRCPDLMIPTALNSVVLKAMALKPENRYLNVAELANDIRSYLSGFATSAEDASFLKQLKLLIKRNKTLFTLGSIALSFIVLLTAYFITQLKEEKLTAESAKFHAEEMAQKSIISESEARRAQKESEESTLQALGLVEDLQTEKKYSSTLKNQAAEELMEKAFTPFRHNKNYFKATETINLVLQLQPNNQEAIYHLALMEMGAFKFKQIKDLLKSYHGEQETSWITEAISPFFDKAGRMKPYTWQQQLNLANQLLDSSYNADKQYVAWHINSSIHNKFEMPDCIKYARASMAKRNKSSHFQFTADKLSDASYRVSIARSLCAPYEEIRHWKISELDLSHSNFRNLTILWNSPLKKLNIAHTPVNSLNKIWTLPLEVLNIKGTKISDYEAIYQYPLQALTINEFCSDLKRLNSISTLRELILPQAVYSPQEITKLSKNIKVTFYNYDR</sequence>
<keyword evidence="4" id="KW-0067">ATP-binding</keyword>
<dbReference type="GO" id="GO:0016301">
    <property type="term" value="F:kinase activity"/>
    <property type="evidence" value="ECO:0007669"/>
    <property type="project" value="UniProtKB-KW"/>
</dbReference>
<gene>
    <name evidence="7" type="ORF">PQO03_12615</name>
</gene>
<dbReference type="PROSITE" id="PS50011">
    <property type="entry name" value="PROTEIN_KINASE_DOM"/>
    <property type="match status" value="1"/>
</dbReference>
<proteinExistence type="predicted"/>
<keyword evidence="5" id="KW-0812">Transmembrane</keyword>
<dbReference type="InterPro" id="IPR032675">
    <property type="entry name" value="LRR_dom_sf"/>
</dbReference>
<evidence type="ECO:0000256" key="5">
    <source>
        <dbReference type="SAM" id="Phobius"/>
    </source>
</evidence>
<dbReference type="RefSeq" id="WP_274153549.1">
    <property type="nucleotide sequence ID" value="NZ_CP117812.1"/>
</dbReference>
<dbReference type="SMART" id="SM00220">
    <property type="entry name" value="S_TKc"/>
    <property type="match status" value="1"/>
</dbReference>
<keyword evidence="8" id="KW-1185">Reference proteome</keyword>
<evidence type="ECO:0000259" key="6">
    <source>
        <dbReference type="PROSITE" id="PS50011"/>
    </source>
</evidence>